<dbReference type="InterPro" id="IPR013154">
    <property type="entry name" value="ADH-like_N"/>
</dbReference>
<dbReference type="GO" id="GO:0003960">
    <property type="term" value="F:quinone reductase (NADPH) activity"/>
    <property type="evidence" value="ECO:0007669"/>
    <property type="project" value="InterPro"/>
</dbReference>
<dbReference type="SUPFAM" id="SSF51735">
    <property type="entry name" value="NAD(P)-binding Rossmann-fold domains"/>
    <property type="match status" value="1"/>
</dbReference>
<dbReference type="EMBL" id="FNAD01000002">
    <property type="protein sequence ID" value="SDD17426.1"/>
    <property type="molecule type" value="Genomic_DNA"/>
</dbReference>
<dbReference type="OrthoDB" id="9780520at2"/>
<evidence type="ECO:0000256" key="1">
    <source>
        <dbReference type="ARBA" id="ARBA00022857"/>
    </source>
</evidence>
<dbReference type="InterPro" id="IPR011032">
    <property type="entry name" value="GroES-like_sf"/>
</dbReference>
<dbReference type="Proteomes" id="UP000198949">
    <property type="component" value="Unassembled WGS sequence"/>
</dbReference>
<reference evidence="5" key="1">
    <citation type="submission" date="2016-10" db="EMBL/GenBank/DDBJ databases">
        <authorList>
            <person name="Varghese N."/>
            <person name="Submissions S."/>
        </authorList>
    </citation>
    <scope>NUCLEOTIDE SEQUENCE [LARGE SCALE GENOMIC DNA]</scope>
    <source>
        <strain evidence="5">CGMCC 4.3516</strain>
    </source>
</reference>
<feature type="domain" description="Enoyl reductase (ER)" evidence="3">
    <location>
        <begin position="10"/>
        <end position="318"/>
    </location>
</feature>
<dbReference type="Pfam" id="PF00107">
    <property type="entry name" value="ADH_zinc_N"/>
    <property type="match status" value="1"/>
</dbReference>
<evidence type="ECO:0000313" key="5">
    <source>
        <dbReference type="Proteomes" id="UP000198949"/>
    </source>
</evidence>
<dbReference type="InterPro" id="IPR013149">
    <property type="entry name" value="ADH-like_C"/>
</dbReference>
<dbReference type="PANTHER" id="PTHR48106:SF13">
    <property type="entry name" value="QUINONE OXIDOREDUCTASE-RELATED"/>
    <property type="match status" value="1"/>
</dbReference>
<dbReference type="GO" id="GO:0035925">
    <property type="term" value="F:mRNA 3'-UTR AU-rich region binding"/>
    <property type="evidence" value="ECO:0007669"/>
    <property type="project" value="TreeGrafter"/>
</dbReference>
<name>A0A1G6SMR5_9ACTN</name>
<proteinExistence type="predicted"/>
<dbReference type="InterPro" id="IPR047618">
    <property type="entry name" value="QOR-like"/>
</dbReference>
<gene>
    <name evidence="4" type="ORF">SAMN05216270_102153</name>
</gene>
<dbReference type="InterPro" id="IPR020843">
    <property type="entry name" value="ER"/>
</dbReference>
<dbReference type="RefSeq" id="WP_091029111.1">
    <property type="nucleotide sequence ID" value="NZ_FNAD01000002.1"/>
</dbReference>
<protein>
    <submittedName>
        <fullName evidence="4">NADPH2:quinone reductase</fullName>
    </submittedName>
</protein>
<dbReference type="InterPro" id="IPR036291">
    <property type="entry name" value="NAD(P)-bd_dom_sf"/>
</dbReference>
<dbReference type="PANTHER" id="PTHR48106">
    <property type="entry name" value="QUINONE OXIDOREDUCTASE PIG3-RELATED"/>
    <property type="match status" value="1"/>
</dbReference>
<dbReference type="SMART" id="SM00829">
    <property type="entry name" value="PKS_ER"/>
    <property type="match status" value="1"/>
</dbReference>
<keyword evidence="2" id="KW-0560">Oxidoreductase</keyword>
<accession>A0A1G6SMR5</accession>
<evidence type="ECO:0000259" key="3">
    <source>
        <dbReference type="SMART" id="SM00829"/>
    </source>
</evidence>
<dbReference type="Pfam" id="PF08240">
    <property type="entry name" value="ADH_N"/>
    <property type="match status" value="1"/>
</dbReference>
<dbReference type="FunFam" id="3.40.50.720:FF:000053">
    <property type="entry name" value="Quinone oxidoreductase 1"/>
    <property type="match status" value="1"/>
</dbReference>
<sequence>MKAIVVEQTGGPGVMRLLEGEDPGPRPGQIAVRVAAAGVNFIDVYHRTGAYGLPLPFTPGLEGGGYVAAVGAGVTEFAVGDEVAWKSVPGSYADLVVGDADQFVAVPEKVAVETAAAVMLQGLTAHYLCNTVYDVQEGDTVIVHAAAGGMGLLLTQMVKVKGGRVIATVSTDAKAELARQNGADHVMRYEGFGAKARELTGGEGVAAVYDGVGKTTFDEGLSSLRRRGVMALFGQASGPVPPVDPQVLHKGGSLILTRPTLADFTATREEYLHRAAEVFQMIEDDNLLVRVGEAFRLEEAPEAHQALEDRKTTGKLLLIP</sequence>
<dbReference type="Gene3D" id="3.40.50.720">
    <property type="entry name" value="NAD(P)-binding Rossmann-like Domain"/>
    <property type="match status" value="1"/>
</dbReference>
<dbReference type="GO" id="GO:0005829">
    <property type="term" value="C:cytosol"/>
    <property type="evidence" value="ECO:0007669"/>
    <property type="project" value="TreeGrafter"/>
</dbReference>
<dbReference type="Gene3D" id="3.90.180.10">
    <property type="entry name" value="Medium-chain alcohol dehydrogenases, catalytic domain"/>
    <property type="match status" value="1"/>
</dbReference>
<dbReference type="SUPFAM" id="SSF50129">
    <property type="entry name" value="GroES-like"/>
    <property type="match status" value="1"/>
</dbReference>
<keyword evidence="1" id="KW-0521">NADP</keyword>
<keyword evidence="5" id="KW-1185">Reference proteome</keyword>
<dbReference type="STRING" id="58114.SAMN05216270_102153"/>
<evidence type="ECO:0000313" key="4">
    <source>
        <dbReference type="EMBL" id="SDD17426.1"/>
    </source>
</evidence>
<organism evidence="4 5">
    <name type="scientific">Glycomyces harbinensis</name>
    <dbReference type="NCBI Taxonomy" id="58114"/>
    <lineage>
        <taxon>Bacteria</taxon>
        <taxon>Bacillati</taxon>
        <taxon>Actinomycetota</taxon>
        <taxon>Actinomycetes</taxon>
        <taxon>Glycomycetales</taxon>
        <taxon>Glycomycetaceae</taxon>
        <taxon>Glycomyces</taxon>
    </lineage>
</organism>
<dbReference type="GO" id="GO:0070402">
    <property type="term" value="F:NADPH binding"/>
    <property type="evidence" value="ECO:0007669"/>
    <property type="project" value="TreeGrafter"/>
</dbReference>
<evidence type="ECO:0000256" key="2">
    <source>
        <dbReference type="ARBA" id="ARBA00023002"/>
    </source>
</evidence>
<dbReference type="CDD" id="cd05286">
    <property type="entry name" value="QOR2"/>
    <property type="match status" value="1"/>
</dbReference>
<dbReference type="AlphaFoldDB" id="A0A1G6SMR5"/>